<reference evidence="2 3" key="1">
    <citation type="submission" date="2024-05" db="EMBL/GenBank/DDBJ databases">
        <title>De novo assembly of an allotetraploid wild potato.</title>
        <authorList>
            <person name="Hosaka A.J."/>
        </authorList>
    </citation>
    <scope>NUCLEOTIDE SEQUENCE [LARGE SCALE GENOMIC DNA]</scope>
    <source>
        <tissue evidence="2">Young leaves</tissue>
    </source>
</reference>
<name>A0ABD2S3L5_9SOLN</name>
<dbReference type="InterPro" id="IPR044661">
    <property type="entry name" value="MED15a/b/c-like"/>
</dbReference>
<dbReference type="EMBL" id="JBJKTR010000016">
    <property type="protein sequence ID" value="KAL3338813.1"/>
    <property type="molecule type" value="Genomic_DNA"/>
</dbReference>
<evidence type="ECO:0000313" key="2">
    <source>
        <dbReference type="EMBL" id="KAL3338813.1"/>
    </source>
</evidence>
<feature type="region of interest" description="Disordered" evidence="1">
    <location>
        <begin position="203"/>
        <end position="237"/>
    </location>
</feature>
<dbReference type="PANTHER" id="PTHR33137">
    <property type="entry name" value="MEDIATOR OF RNA POLYMERASE II TRANSCRIPTION SUBUNIT 15A-RELATED"/>
    <property type="match status" value="1"/>
</dbReference>
<proteinExistence type="predicted"/>
<protein>
    <submittedName>
        <fullName evidence="2">Uncharacterized protein</fullName>
    </submittedName>
</protein>
<keyword evidence="3" id="KW-1185">Reference proteome</keyword>
<accession>A0ABD2S3L5</accession>
<gene>
    <name evidence="2" type="ORF">AABB24_027773</name>
</gene>
<organism evidence="2 3">
    <name type="scientific">Solanum stoloniferum</name>
    <dbReference type="NCBI Taxonomy" id="62892"/>
    <lineage>
        <taxon>Eukaryota</taxon>
        <taxon>Viridiplantae</taxon>
        <taxon>Streptophyta</taxon>
        <taxon>Embryophyta</taxon>
        <taxon>Tracheophyta</taxon>
        <taxon>Spermatophyta</taxon>
        <taxon>Magnoliopsida</taxon>
        <taxon>eudicotyledons</taxon>
        <taxon>Gunneridae</taxon>
        <taxon>Pentapetalae</taxon>
        <taxon>asterids</taxon>
        <taxon>lamiids</taxon>
        <taxon>Solanales</taxon>
        <taxon>Solanaceae</taxon>
        <taxon>Solanoideae</taxon>
        <taxon>Solaneae</taxon>
        <taxon>Solanum</taxon>
    </lineage>
</organism>
<evidence type="ECO:0000256" key="1">
    <source>
        <dbReference type="SAM" id="MobiDB-lite"/>
    </source>
</evidence>
<evidence type="ECO:0000313" key="3">
    <source>
        <dbReference type="Proteomes" id="UP001627284"/>
    </source>
</evidence>
<dbReference type="PANTHER" id="PTHR33137:SF4">
    <property type="entry name" value="MEDIATOR OF RNA POLYMERASE II TRANSCRIPTION SUBUNIT 15A-RELATED"/>
    <property type="match status" value="1"/>
</dbReference>
<dbReference type="Proteomes" id="UP001627284">
    <property type="component" value="Unassembled WGS sequence"/>
</dbReference>
<feature type="compositionally biased region" description="Polar residues" evidence="1">
    <location>
        <begin position="203"/>
        <end position="227"/>
    </location>
</feature>
<comment type="caution">
    <text evidence="2">The sequence shown here is derived from an EMBL/GenBank/DDBJ whole genome shotgun (WGS) entry which is preliminary data.</text>
</comment>
<dbReference type="AlphaFoldDB" id="A0ABD2S3L5"/>
<sequence length="255" mass="28456">MDTHGGEGIDPAVIPAGEAAGALLDFATQMGNADAADWQEEVYEQIKSMKEKYLSDIHDEYQNIASKVQQHDSLSPNENIEKLKMFKTKLEHIMVFLGLNKHDILVTHKEKLLWVEKLISFFLSSYRPRKSSFSLLQGQLPQSSIQLQQLQSLDGQTNPLMQLVHGSMAARQQNNLTNPQHISLSGISTIYNSQQDRIISPATGFSQQNPVNSPQEVNISSLSSQSGMHPVRANLGSPWQNSSILQQSLLKLHEQ</sequence>